<dbReference type="PROSITE" id="PS50082">
    <property type="entry name" value="WD_REPEATS_2"/>
    <property type="match status" value="2"/>
</dbReference>
<dbReference type="GeneID" id="25909673"/>
<dbReference type="STRING" id="667725.A0A0L0FNJ9"/>
<dbReference type="eggNOG" id="KOG0274">
    <property type="taxonomic scope" value="Eukaryota"/>
</dbReference>
<dbReference type="GO" id="GO:1990234">
    <property type="term" value="C:transferase complex"/>
    <property type="evidence" value="ECO:0007669"/>
    <property type="project" value="UniProtKB-ARBA"/>
</dbReference>
<proteinExistence type="predicted"/>
<name>A0A0L0FNJ9_9EUKA</name>
<dbReference type="SUPFAM" id="SSF50978">
    <property type="entry name" value="WD40 repeat-like"/>
    <property type="match status" value="1"/>
</dbReference>
<dbReference type="PROSITE" id="PS50294">
    <property type="entry name" value="WD_REPEATS_REGION"/>
    <property type="match status" value="1"/>
</dbReference>
<sequence length="256" mass="28188">RCTLVLTGERVGCNSIMYTVRTHVVTGLLHMLLQTHISTDQGSWDGTVRLWSVVLPPPNPSSHVTTPTRVHSAATCLYTFDEHRASAVTCMAYNKGRYFLTGSLDNCVRVFDLREQRLRRTLRGHTNTILCVQFDTKHIVSGSEDATLKVWDVASLTATHTLTGHTGAVTACMFNSDWLVSTSVDSGSGDNTVKIINFGNPDCEFEGIATKVPWEIRTRAKSLSGTFTTNVVSTQPLMQREPCSTASHRTEGQVRA</sequence>
<dbReference type="PROSITE" id="PS00678">
    <property type="entry name" value="WD_REPEATS_1"/>
    <property type="match status" value="1"/>
</dbReference>
<dbReference type="EMBL" id="KQ242496">
    <property type="protein sequence ID" value="KNC78400.1"/>
    <property type="molecule type" value="Genomic_DNA"/>
</dbReference>
<feature type="repeat" description="WD" evidence="3">
    <location>
        <begin position="80"/>
        <end position="121"/>
    </location>
</feature>
<organism evidence="4 5">
    <name type="scientific">Sphaeroforma arctica JP610</name>
    <dbReference type="NCBI Taxonomy" id="667725"/>
    <lineage>
        <taxon>Eukaryota</taxon>
        <taxon>Ichthyosporea</taxon>
        <taxon>Ichthyophonida</taxon>
        <taxon>Sphaeroforma</taxon>
    </lineage>
</organism>
<protein>
    <submittedName>
        <fullName evidence="4">Uncharacterized protein</fullName>
    </submittedName>
</protein>
<dbReference type="PANTHER" id="PTHR22847:SF637">
    <property type="entry name" value="WD REPEAT DOMAIN 5B"/>
    <property type="match status" value="1"/>
</dbReference>
<dbReference type="RefSeq" id="XP_014152302.1">
    <property type="nucleotide sequence ID" value="XM_014296827.1"/>
</dbReference>
<dbReference type="InterPro" id="IPR015943">
    <property type="entry name" value="WD40/YVTN_repeat-like_dom_sf"/>
</dbReference>
<reference evidence="4 5" key="1">
    <citation type="submission" date="2011-02" db="EMBL/GenBank/DDBJ databases">
        <title>The Genome Sequence of Sphaeroforma arctica JP610.</title>
        <authorList>
            <consortium name="The Broad Institute Genome Sequencing Platform"/>
            <person name="Russ C."/>
            <person name="Cuomo C."/>
            <person name="Young S.K."/>
            <person name="Zeng Q."/>
            <person name="Gargeya S."/>
            <person name="Alvarado L."/>
            <person name="Berlin A."/>
            <person name="Chapman S.B."/>
            <person name="Chen Z."/>
            <person name="Freedman E."/>
            <person name="Gellesch M."/>
            <person name="Goldberg J."/>
            <person name="Griggs A."/>
            <person name="Gujja S."/>
            <person name="Heilman E."/>
            <person name="Heiman D."/>
            <person name="Howarth C."/>
            <person name="Mehta T."/>
            <person name="Neiman D."/>
            <person name="Pearson M."/>
            <person name="Roberts A."/>
            <person name="Saif S."/>
            <person name="Shea T."/>
            <person name="Shenoy N."/>
            <person name="Sisk P."/>
            <person name="Stolte C."/>
            <person name="Sykes S."/>
            <person name="White J."/>
            <person name="Yandava C."/>
            <person name="Burger G."/>
            <person name="Gray M.W."/>
            <person name="Holland P.W.H."/>
            <person name="King N."/>
            <person name="Lang F.B.F."/>
            <person name="Roger A.J."/>
            <person name="Ruiz-Trillo I."/>
            <person name="Haas B."/>
            <person name="Nusbaum C."/>
            <person name="Birren B."/>
        </authorList>
    </citation>
    <scope>NUCLEOTIDE SEQUENCE [LARGE SCALE GENOMIC DNA]</scope>
    <source>
        <strain evidence="4 5">JP610</strain>
    </source>
</reference>
<dbReference type="Proteomes" id="UP000054560">
    <property type="component" value="Unassembled WGS sequence"/>
</dbReference>
<keyword evidence="1 3" id="KW-0853">WD repeat</keyword>
<keyword evidence="5" id="KW-1185">Reference proteome</keyword>
<dbReference type="Gene3D" id="2.130.10.10">
    <property type="entry name" value="YVTN repeat-like/Quinoprotein amine dehydrogenase"/>
    <property type="match status" value="1"/>
</dbReference>
<keyword evidence="2" id="KW-0677">Repeat</keyword>
<evidence type="ECO:0000256" key="2">
    <source>
        <dbReference type="ARBA" id="ARBA00022737"/>
    </source>
</evidence>
<dbReference type="InterPro" id="IPR019775">
    <property type="entry name" value="WD40_repeat_CS"/>
</dbReference>
<accession>A0A0L0FNJ9</accession>
<dbReference type="Pfam" id="PF00400">
    <property type="entry name" value="WD40"/>
    <property type="match status" value="3"/>
</dbReference>
<dbReference type="OrthoDB" id="6262491at2759"/>
<dbReference type="InterPro" id="IPR020472">
    <property type="entry name" value="WD40_PAC1"/>
</dbReference>
<evidence type="ECO:0000313" key="5">
    <source>
        <dbReference type="Proteomes" id="UP000054560"/>
    </source>
</evidence>
<gene>
    <name evidence="4" type="ORF">SARC_09169</name>
</gene>
<dbReference type="SMART" id="SM00320">
    <property type="entry name" value="WD40"/>
    <property type="match status" value="4"/>
</dbReference>
<evidence type="ECO:0000313" key="4">
    <source>
        <dbReference type="EMBL" id="KNC78400.1"/>
    </source>
</evidence>
<feature type="repeat" description="WD" evidence="3">
    <location>
        <begin position="122"/>
        <end position="161"/>
    </location>
</feature>
<evidence type="ECO:0000256" key="3">
    <source>
        <dbReference type="PROSITE-ProRule" id="PRU00221"/>
    </source>
</evidence>
<dbReference type="InterPro" id="IPR001680">
    <property type="entry name" value="WD40_rpt"/>
</dbReference>
<dbReference type="AlphaFoldDB" id="A0A0L0FNJ9"/>
<feature type="non-terminal residue" evidence="4">
    <location>
        <position position="1"/>
    </location>
</feature>
<dbReference type="InterPro" id="IPR036322">
    <property type="entry name" value="WD40_repeat_dom_sf"/>
</dbReference>
<dbReference type="PRINTS" id="PR00320">
    <property type="entry name" value="GPROTEINBRPT"/>
</dbReference>
<dbReference type="PANTHER" id="PTHR22847">
    <property type="entry name" value="WD40 REPEAT PROTEIN"/>
    <property type="match status" value="1"/>
</dbReference>
<evidence type="ECO:0000256" key="1">
    <source>
        <dbReference type="ARBA" id="ARBA00022574"/>
    </source>
</evidence>